<dbReference type="PANTHER" id="PTHR35006:SF4">
    <property type="entry name" value="BLR7706 PROTEIN"/>
    <property type="match status" value="1"/>
</dbReference>
<dbReference type="InterPro" id="IPR037523">
    <property type="entry name" value="VOC_core"/>
</dbReference>
<dbReference type="AlphaFoldDB" id="A0A9W6K9U7"/>
<evidence type="ECO:0000313" key="2">
    <source>
        <dbReference type="EMBL" id="GLK92235.1"/>
    </source>
</evidence>
<dbReference type="EMBL" id="BSFN01000041">
    <property type="protein sequence ID" value="GLK92235.1"/>
    <property type="molecule type" value="Genomic_DNA"/>
</dbReference>
<reference evidence="2" key="1">
    <citation type="journal article" date="2014" name="Int. J. Syst. Evol. Microbiol.">
        <title>Complete genome sequence of Corynebacterium casei LMG S-19264T (=DSM 44701T), isolated from a smear-ripened cheese.</title>
        <authorList>
            <consortium name="US DOE Joint Genome Institute (JGI-PGF)"/>
            <person name="Walter F."/>
            <person name="Albersmeier A."/>
            <person name="Kalinowski J."/>
            <person name="Ruckert C."/>
        </authorList>
    </citation>
    <scope>NUCLEOTIDE SEQUENCE</scope>
    <source>
        <strain evidence="2">VKM B-2935</strain>
    </source>
</reference>
<gene>
    <name evidence="2" type="ORF">GCM10017655_53000</name>
</gene>
<dbReference type="PROSITE" id="PS51819">
    <property type="entry name" value="VOC"/>
    <property type="match status" value="1"/>
</dbReference>
<sequence length="148" mass="16038">MADANPSILSHLSIGTNHFERALAFYDRVLATLGCKRVMEHPGAVAYGRMYPEFWVQTPIDGQPASVGNGTHIGFVAHDKVSVDAFYAAALSAGASGDGPPGPRPHYGEQYYGCFVRDLDGHKIEATYWEATSLYEIYVEPSGEQPAS</sequence>
<dbReference type="CDD" id="cd07262">
    <property type="entry name" value="VOC_like"/>
    <property type="match status" value="1"/>
</dbReference>
<dbReference type="Proteomes" id="UP001143328">
    <property type="component" value="Unassembled WGS sequence"/>
</dbReference>
<name>A0A9W6K9U7_9PSED</name>
<feature type="domain" description="VOC" evidence="1">
    <location>
        <begin position="8"/>
        <end position="129"/>
    </location>
</feature>
<reference evidence="2" key="2">
    <citation type="submission" date="2023-01" db="EMBL/GenBank/DDBJ databases">
        <authorList>
            <person name="Sun Q."/>
            <person name="Evtushenko L."/>
        </authorList>
    </citation>
    <scope>NUCLEOTIDE SEQUENCE</scope>
    <source>
        <strain evidence="2">VKM B-2935</strain>
    </source>
</reference>
<dbReference type="RefSeq" id="WP_271198526.1">
    <property type="nucleotide sequence ID" value="NZ_BSFN01000041.1"/>
</dbReference>
<dbReference type="InterPro" id="IPR029068">
    <property type="entry name" value="Glyas_Bleomycin-R_OHBP_Dase"/>
</dbReference>
<keyword evidence="3" id="KW-1185">Reference proteome</keyword>
<proteinExistence type="predicted"/>
<organism evidence="2 3">
    <name type="scientific">Pseudomonas turukhanskensis</name>
    <dbReference type="NCBI Taxonomy" id="1806536"/>
    <lineage>
        <taxon>Bacteria</taxon>
        <taxon>Pseudomonadati</taxon>
        <taxon>Pseudomonadota</taxon>
        <taxon>Gammaproteobacteria</taxon>
        <taxon>Pseudomonadales</taxon>
        <taxon>Pseudomonadaceae</taxon>
        <taxon>Pseudomonas</taxon>
    </lineage>
</organism>
<protein>
    <recommendedName>
        <fullName evidence="1">VOC domain-containing protein</fullName>
    </recommendedName>
</protein>
<evidence type="ECO:0000313" key="3">
    <source>
        <dbReference type="Proteomes" id="UP001143328"/>
    </source>
</evidence>
<evidence type="ECO:0000259" key="1">
    <source>
        <dbReference type="PROSITE" id="PS51819"/>
    </source>
</evidence>
<comment type="caution">
    <text evidence="2">The sequence shown here is derived from an EMBL/GenBank/DDBJ whole genome shotgun (WGS) entry which is preliminary data.</text>
</comment>
<dbReference type="Gene3D" id="3.10.180.10">
    <property type="entry name" value="2,3-Dihydroxybiphenyl 1,2-Dioxygenase, domain 1"/>
    <property type="match status" value="1"/>
</dbReference>
<dbReference type="InterPro" id="IPR004360">
    <property type="entry name" value="Glyas_Fos-R_dOase_dom"/>
</dbReference>
<dbReference type="Pfam" id="PF00903">
    <property type="entry name" value="Glyoxalase"/>
    <property type="match status" value="1"/>
</dbReference>
<accession>A0A9W6K9U7</accession>
<dbReference type="SUPFAM" id="SSF54593">
    <property type="entry name" value="Glyoxalase/Bleomycin resistance protein/Dihydroxybiphenyl dioxygenase"/>
    <property type="match status" value="1"/>
</dbReference>
<dbReference type="PANTHER" id="PTHR35006">
    <property type="entry name" value="GLYOXALASE FAMILY PROTEIN (AFU_ORTHOLOGUE AFUA_5G14830)"/>
    <property type="match status" value="1"/>
</dbReference>